<keyword evidence="4" id="KW-0966">Cell projection</keyword>
<organism evidence="10 11">
    <name type="scientific">Gonium pectorale</name>
    <name type="common">Green alga</name>
    <dbReference type="NCBI Taxonomy" id="33097"/>
    <lineage>
        <taxon>Eukaryota</taxon>
        <taxon>Viridiplantae</taxon>
        <taxon>Chlorophyta</taxon>
        <taxon>core chlorophytes</taxon>
        <taxon>Chlorophyceae</taxon>
        <taxon>CS clade</taxon>
        <taxon>Chlamydomonadales</taxon>
        <taxon>Volvocaceae</taxon>
        <taxon>Gonium</taxon>
    </lineage>
</organism>
<feature type="region of interest" description="Disordered" evidence="8">
    <location>
        <begin position="382"/>
        <end position="426"/>
    </location>
</feature>
<dbReference type="Pfam" id="PF13870">
    <property type="entry name" value="CCDC113_CCDC96_CC"/>
    <property type="match status" value="1"/>
</dbReference>
<evidence type="ECO:0000256" key="4">
    <source>
        <dbReference type="ARBA" id="ARBA00023273"/>
    </source>
</evidence>
<keyword evidence="2" id="KW-0970">Cilium biogenesis/degradation</keyword>
<comment type="caution">
    <text evidence="10">The sequence shown here is derived from an EMBL/GenBank/DDBJ whole genome shotgun (WGS) entry which is preliminary data.</text>
</comment>
<reference evidence="11" key="1">
    <citation type="journal article" date="2016" name="Nat. Commun.">
        <title>The Gonium pectorale genome demonstrates co-option of cell cycle regulation during the evolution of multicellularity.</title>
        <authorList>
            <person name="Hanschen E.R."/>
            <person name="Marriage T.N."/>
            <person name="Ferris P.J."/>
            <person name="Hamaji T."/>
            <person name="Toyoda A."/>
            <person name="Fujiyama A."/>
            <person name="Neme R."/>
            <person name="Noguchi H."/>
            <person name="Minakuchi Y."/>
            <person name="Suzuki M."/>
            <person name="Kawai-Toyooka H."/>
            <person name="Smith D.R."/>
            <person name="Sparks H."/>
            <person name="Anderson J."/>
            <person name="Bakaric R."/>
            <person name="Luria V."/>
            <person name="Karger A."/>
            <person name="Kirschner M.W."/>
            <person name="Durand P.M."/>
            <person name="Michod R.E."/>
            <person name="Nozaki H."/>
            <person name="Olson B.J."/>
        </authorList>
    </citation>
    <scope>NUCLEOTIDE SEQUENCE [LARGE SCALE GENOMIC DNA]</scope>
    <source>
        <strain evidence="11">NIES-2863</strain>
    </source>
</reference>
<evidence type="ECO:0000313" key="10">
    <source>
        <dbReference type="EMBL" id="KXZ50957.1"/>
    </source>
</evidence>
<evidence type="ECO:0000313" key="11">
    <source>
        <dbReference type="Proteomes" id="UP000075714"/>
    </source>
</evidence>
<keyword evidence="3 7" id="KW-0175">Coiled coil</keyword>
<gene>
    <name evidence="10" type="ORF">GPECTOR_14g201</name>
</gene>
<dbReference type="PANTHER" id="PTHR15654:SF2">
    <property type="entry name" value="COILED-COIL DOMAIN-CONTAINING PROTEIN 113"/>
    <property type="match status" value="1"/>
</dbReference>
<feature type="compositionally biased region" description="Gly residues" evidence="8">
    <location>
        <begin position="94"/>
        <end position="107"/>
    </location>
</feature>
<evidence type="ECO:0000256" key="5">
    <source>
        <dbReference type="ARBA" id="ARBA00044506"/>
    </source>
</evidence>
<name>A0A150GMC9_GONPE</name>
<dbReference type="AlphaFoldDB" id="A0A150GMC9"/>
<keyword evidence="11" id="KW-1185">Reference proteome</keyword>
<dbReference type="GO" id="GO:0005930">
    <property type="term" value="C:axoneme"/>
    <property type="evidence" value="ECO:0007669"/>
    <property type="project" value="TreeGrafter"/>
</dbReference>
<dbReference type="OrthoDB" id="10259713at2759"/>
<evidence type="ECO:0000256" key="7">
    <source>
        <dbReference type="SAM" id="Coils"/>
    </source>
</evidence>
<sequence>MSEEGSQLAQSQNHDGAEDQMDPHVEYLQQLLRDNEFLQRENLLFEAFLAKVDISKLGSLAEEDAAKKKKAARKGAAAAPAAAAGASPGKGDAGRGPGGAAGAGGGRDSFVALTDEEKNDLVSQEVEMVQAEIEAIKKAGDKDIDDIRTLMEEVDMRIAETKKDTYEFKRDIIIGAENPRSGKIVAEKMIRFLEDKLRQKDATSDKLRLKNTTTRALITKLEHQLAHKEEMGEVLHLVDFDQLKIENQQYMERIEERNNELLKLKLSTSRTVQVLNNLKSQLSDMVAAGHGLRRQIAERKADLSRFENEFSAALDEKGRGERTVRRLKLEQEDIDTPTIMDYIKLKHTVCELEKQLTDWRRKIEIMTLEKTRKRSLLKTVAATPSGGATGGLGAHGGGGSGGSHGTPVHGSGGAHGGGGSAQGASR</sequence>
<protein>
    <recommendedName>
        <fullName evidence="6">Cilia- and flagella-associated protein 263</fullName>
    </recommendedName>
</protein>
<dbReference type="GO" id="GO:0060271">
    <property type="term" value="P:cilium assembly"/>
    <property type="evidence" value="ECO:0007669"/>
    <property type="project" value="TreeGrafter"/>
</dbReference>
<dbReference type="InterPro" id="IPR025254">
    <property type="entry name" value="CCDC113/CCDC96_CC"/>
</dbReference>
<evidence type="ECO:0000256" key="2">
    <source>
        <dbReference type="ARBA" id="ARBA00022794"/>
    </source>
</evidence>
<evidence type="ECO:0000256" key="6">
    <source>
        <dbReference type="ARBA" id="ARBA00044798"/>
    </source>
</evidence>
<proteinExistence type="inferred from homology"/>
<dbReference type="GO" id="GO:0036064">
    <property type="term" value="C:ciliary basal body"/>
    <property type="evidence" value="ECO:0007669"/>
    <property type="project" value="TreeGrafter"/>
</dbReference>
<feature type="compositionally biased region" description="Basic and acidic residues" evidence="8">
    <location>
        <begin position="15"/>
        <end position="25"/>
    </location>
</feature>
<evidence type="ECO:0000256" key="8">
    <source>
        <dbReference type="SAM" id="MobiDB-lite"/>
    </source>
</evidence>
<feature type="region of interest" description="Disordered" evidence="8">
    <location>
        <begin position="78"/>
        <end position="108"/>
    </location>
</feature>
<evidence type="ECO:0000256" key="1">
    <source>
        <dbReference type="ARBA" id="ARBA00004138"/>
    </source>
</evidence>
<comment type="subcellular location">
    <subcellularLocation>
        <location evidence="1">Cell projection</location>
        <location evidence="1">Cilium</location>
    </subcellularLocation>
</comment>
<dbReference type="Proteomes" id="UP000075714">
    <property type="component" value="Unassembled WGS sequence"/>
</dbReference>
<feature type="compositionally biased region" description="Gly residues" evidence="8">
    <location>
        <begin position="387"/>
        <end position="426"/>
    </location>
</feature>
<feature type="compositionally biased region" description="Polar residues" evidence="8">
    <location>
        <begin position="1"/>
        <end position="14"/>
    </location>
</feature>
<comment type="similarity">
    <text evidence="5">Belongs to the CFAP263 family.</text>
</comment>
<accession>A0A150GMC9</accession>
<feature type="coiled-coil region" evidence="7">
    <location>
        <begin position="240"/>
        <end position="267"/>
    </location>
</feature>
<evidence type="ECO:0000256" key="3">
    <source>
        <dbReference type="ARBA" id="ARBA00023054"/>
    </source>
</evidence>
<dbReference type="EMBL" id="LSYV01000015">
    <property type="protein sequence ID" value="KXZ50957.1"/>
    <property type="molecule type" value="Genomic_DNA"/>
</dbReference>
<feature type="compositionally biased region" description="Low complexity" evidence="8">
    <location>
        <begin position="78"/>
        <end position="90"/>
    </location>
</feature>
<dbReference type="PANTHER" id="PTHR15654">
    <property type="entry name" value="COILED-COIL DOMAIN-CONTAINING PROTEIN 113-RELATED"/>
    <property type="match status" value="1"/>
</dbReference>
<feature type="region of interest" description="Disordered" evidence="8">
    <location>
        <begin position="1"/>
        <end position="25"/>
    </location>
</feature>
<evidence type="ECO:0000259" key="9">
    <source>
        <dbReference type="Pfam" id="PF13870"/>
    </source>
</evidence>
<dbReference type="InterPro" id="IPR051885">
    <property type="entry name" value="CC_CF"/>
</dbReference>
<dbReference type="STRING" id="33097.A0A150GMC9"/>
<feature type="domain" description="CCDC113/CCDC96 coiled-coil" evidence="9">
    <location>
        <begin position="198"/>
        <end position="367"/>
    </location>
</feature>